<feature type="region of interest" description="Disordered" evidence="7">
    <location>
        <begin position="138"/>
        <end position="191"/>
    </location>
</feature>
<comment type="caution">
    <text evidence="9">The sequence shown here is derived from an EMBL/GenBank/DDBJ whole genome shotgun (WGS) entry which is preliminary data.</text>
</comment>
<keyword evidence="3 5" id="KW-0371">Homeobox</keyword>
<dbReference type="PROSITE" id="PS00027">
    <property type="entry name" value="HOMEOBOX_1"/>
    <property type="match status" value="1"/>
</dbReference>
<dbReference type="SUPFAM" id="SSF46689">
    <property type="entry name" value="Homeodomain-like"/>
    <property type="match status" value="1"/>
</dbReference>
<protein>
    <recommendedName>
        <fullName evidence="8">Homeobox domain-containing protein</fullName>
    </recommendedName>
</protein>
<feature type="region of interest" description="Disordered" evidence="7">
    <location>
        <begin position="91"/>
        <end position="115"/>
    </location>
</feature>
<dbReference type="PANTHER" id="PTHR24208:SF166">
    <property type="entry name" value="LIM HOMEOBOX TRANSCRIPTION FACTOR 1 ALPHA, ISOFORM B"/>
    <property type="match status" value="1"/>
</dbReference>
<dbReference type="GO" id="GO:0000981">
    <property type="term" value="F:DNA-binding transcription factor activity, RNA polymerase II-specific"/>
    <property type="evidence" value="ECO:0007669"/>
    <property type="project" value="InterPro"/>
</dbReference>
<proteinExistence type="predicted"/>
<feature type="domain" description="Homeobox" evidence="8">
    <location>
        <begin position="27"/>
        <end position="87"/>
    </location>
</feature>
<evidence type="ECO:0000259" key="8">
    <source>
        <dbReference type="PROSITE" id="PS50071"/>
    </source>
</evidence>
<accession>A0A1X2I3N3</accession>
<dbReference type="OrthoDB" id="6159439at2759"/>
<evidence type="ECO:0000256" key="3">
    <source>
        <dbReference type="ARBA" id="ARBA00023155"/>
    </source>
</evidence>
<gene>
    <name evidence="9" type="ORF">BCR42DRAFT_382393</name>
</gene>
<dbReference type="Pfam" id="PF00046">
    <property type="entry name" value="Homeodomain"/>
    <property type="match status" value="1"/>
</dbReference>
<evidence type="ECO:0000313" key="10">
    <source>
        <dbReference type="Proteomes" id="UP000193560"/>
    </source>
</evidence>
<feature type="region of interest" description="Disordered" evidence="7">
    <location>
        <begin position="1"/>
        <end position="35"/>
    </location>
</feature>
<sequence>MITKPNEQQQQQQQLTSHHKSNNSTGISRPRKRTHLTTGQIASLQASFASNPLPDAAIRHGLSLSLGITERTVQIWFQNRRAKARKMEEGGASGIHVNGGKLNTPGGSSTAPLSASTQAPRYQATFRSMMTPQLFEEMKASNSSSITSSSSLNSTALGIRRRPRSASKPEKPKPTPIALAPRAMSEEKDCLRQQESSSSSFSCLESAQTPARSMTFINDQSNIVSLPVHLLRIGAWTRFANATNAPECGLVCYCTKDQFIWQIQAEGQQFRIHIPLTAIHQLSFGPTATDDATAAQLDLQLDPQQLMFTMCLTTNNQQQEWVRCGDFSEDKQASRLFVHEIQGHHDVLQQALLTLLTAVPELAPKLVLMTSPLLEDLCRDFTMSPSATPEPSSFMMMNNIGSSLMYPNHPPTTANLDKSMILQPFYYSPSPLDDQHLYDQMMML</sequence>
<dbReference type="Pfam" id="PF24818">
    <property type="entry name" value="PH_TRF2_HOY1"/>
    <property type="match status" value="1"/>
</dbReference>
<feature type="compositionally biased region" description="Low complexity" evidence="7">
    <location>
        <begin position="140"/>
        <end position="157"/>
    </location>
</feature>
<name>A0A1X2I3N3_9FUNG</name>
<dbReference type="PANTHER" id="PTHR24208">
    <property type="entry name" value="LIM/HOMEOBOX PROTEIN LHX"/>
    <property type="match status" value="1"/>
</dbReference>
<feature type="DNA-binding region" description="Homeobox" evidence="5">
    <location>
        <begin position="29"/>
        <end position="88"/>
    </location>
</feature>
<dbReference type="Proteomes" id="UP000193560">
    <property type="component" value="Unassembled WGS sequence"/>
</dbReference>
<organism evidence="9 10">
    <name type="scientific">Absidia repens</name>
    <dbReference type="NCBI Taxonomy" id="90262"/>
    <lineage>
        <taxon>Eukaryota</taxon>
        <taxon>Fungi</taxon>
        <taxon>Fungi incertae sedis</taxon>
        <taxon>Mucoromycota</taxon>
        <taxon>Mucoromycotina</taxon>
        <taxon>Mucoromycetes</taxon>
        <taxon>Mucorales</taxon>
        <taxon>Cunninghamellaceae</taxon>
        <taxon>Absidia</taxon>
    </lineage>
</organism>
<evidence type="ECO:0000256" key="7">
    <source>
        <dbReference type="SAM" id="MobiDB-lite"/>
    </source>
</evidence>
<dbReference type="GO" id="GO:0005634">
    <property type="term" value="C:nucleus"/>
    <property type="evidence" value="ECO:0007669"/>
    <property type="project" value="UniProtKB-SubCell"/>
</dbReference>
<dbReference type="InterPro" id="IPR009057">
    <property type="entry name" value="Homeodomain-like_sf"/>
</dbReference>
<dbReference type="InterPro" id="IPR001356">
    <property type="entry name" value="HD"/>
</dbReference>
<dbReference type="SMART" id="SM00389">
    <property type="entry name" value="HOX"/>
    <property type="match status" value="1"/>
</dbReference>
<evidence type="ECO:0000313" key="9">
    <source>
        <dbReference type="EMBL" id="ORZ08653.1"/>
    </source>
</evidence>
<reference evidence="9 10" key="1">
    <citation type="submission" date="2016-07" db="EMBL/GenBank/DDBJ databases">
        <title>Pervasive Adenine N6-methylation of Active Genes in Fungi.</title>
        <authorList>
            <consortium name="DOE Joint Genome Institute"/>
            <person name="Mondo S.J."/>
            <person name="Dannebaum R.O."/>
            <person name="Kuo R.C."/>
            <person name="Labutti K."/>
            <person name="Haridas S."/>
            <person name="Kuo A."/>
            <person name="Salamov A."/>
            <person name="Ahrendt S.R."/>
            <person name="Lipzen A."/>
            <person name="Sullivan W."/>
            <person name="Andreopoulos W.B."/>
            <person name="Clum A."/>
            <person name="Lindquist E."/>
            <person name="Daum C."/>
            <person name="Ramamoorthy G.K."/>
            <person name="Gryganskyi A."/>
            <person name="Culley D."/>
            <person name="Magnuson J.K."/>
            <person name="James T.Y."/>
            <person name="O'Malley M.A."/>
            <person name="Stajich J.E."/>
            <person name="Spatafora J.W."/>
            <person name="Visel A."/>
            <person name="Grigoriev I.V."/>
        </authorList>
    </citation>
    <scope>NUCLEOTIDE SEQUENCE [LARGE SCALE GENOMIC DNA]</scope>
    <source>
        <strain evidence="9 10">NRRL 1336</strain>
    </source>
</reference>
<dbReference type="PROSITE" id="PS50071">
    <property type="entry name" value="HOMEOBOX_2"/>
    <property type="match status" value="1"/>
</dbReference>
<dbReference type="STRING" id="90262.A0A1X2I3N3"/>
<dbReference type="AlphaFoldDB" id="A0A1X2I3N3"/>
<evidence type="ECO:0000256" key="2">
    <source>
        <dbReference type="ARBA" id="ARBA00023125"/>
    </source>
</evidence>
<dbReference type="EMBL" id="MCGE01000030">
    <property type="protein sequence ID" value="ORZ08653.1"/>
    <property type="molecule type" value="Genomic_DNA"/>
</dbReference>
<dbReference type="GO" id="GO:0000977">
    <property type="term" value="F:RNA polymerase II transcription regulatory region sequence-specific DNA binding"/>
    <property type="evidence" value="ECO:0007669"/>
    <property type="project" value="TreeGrafter"/>
</dbReference>
<keyword evidence="4 5" id="KW-0539">Nucleus</keyword>
<dbReference type="CDD" id="cd00086">
    <property type="entry name" value="homeodomain"/>
    <property type="match status" value="1"/>
</dbReference>
<evidence type="ECO:0000256" key="5">
    <source>
        <dbReference type="PROSITE-ProRule" id="PRU00108"/>
    </source>
</evidence>
<keyword evidence="2 5" id="KW-0238">DNA-binding</keyword>
<evidence type="ECO:0000256" key="1">
    <source>
        <dbReference type="ARBA" id="ARBA00004123"/>
    </source>
</evidence>
<dbReference type="InterPro" id="IPR050453">
    <property type="entry name" value="LIM_Homeobox_TF"/>
</dbReference>
<dbReference type="InterPro" id="IPR057939">
    <property type="entry name" value="TRF2_HOY1_PH"/>
</dbReference>
<dbReference type="Gene3D" id="1.10.10.60">
    <property type="entry name" value="Homeodomain-like"/>
    <property type="match status" value="1"/>
</dbReference>
<comment type="subcellular location">
    <subcellularLocation>
        <location evidence="1 5 6">Nucleus</location>
    </subcellularLocation>
</comment>
<feature type="compositionally biased region" description="Polar residues" evidence="7">
    <location>
        <begin position="105"/>
        <end position="115"/>
    </location>
</feature>
<keyword evidence="10" id="KW-1185">Reference proteome</keyword>
<evidence type="ECO:0000256" key="6">
    <source>
        <dbReference type="RuleBase" id="RU000682"/>
    </source>
</evidence>
<dbReference type="InterPro" id="IPR017970">
    <property type="entry name" value="Homeobox_CS"/>
</dbReference>
<evidence type="ECO:0000256" key="4">
    <source>
        <dbReference type="ARBA" id="ARBA00023242"/>
    </source>
</evidence>